<proteinExistence type="predicted"/>
<feature type="region of interest" description="Disordered" evidence="2">
    <location>
        <begin position="470"/>
        <end position="490"/>
    </location>
</feature>
<keyword evidence="6" id="KW-1185">Reference proteome</keyword>
<dbReference type="EMBL" id="BMAO01020542">
    <property type="protein sequence ID" value="GFQ68225.1"/>
    <property type="molecule type" value="Genomic_DNA"/>
</dbReference>
<gene>
    <name evidence="5" type="primary">pol</name>
    <name evidence="5" type="ORF">TNCT_727081</name>
</gene>
<comment type="caution">
    <text evidence="5">The sequence shown here is derived from an EMBL/GenBank/DDBJ whole genome shotgun (WGS) entry which is preliminary data.</text>
</comment>
<dbReference type="PANTHER" id="PTHR19446">
    <property type="entry name" value="REVERSE TRANSCRIPTASES"/>
    <property type="match status" value="1"/>
</dbReference>
<dbReference type="Proteomes" id="UP000887116">
    <property type="component" value="Unassembled WGS sequence"/>
</dbReference>
<evidence type="ECO:0000313" key="6">
    <source>
        <dbReference type="Proteomes" id="UP000887116"/>
    </source>
</evidence>
<feature type="region of interest" description="Disordered" evidence="2">
    <location>
        <begin position="345"/>
        <end position="367"/>
    </location>
</feature>
<dbReference type="PROSITE" id="PS50878">
    <property type="entry name" value="RT_POL"/>
    <property type="match status" value="1"/>
</dbReference>
<feature type="compositionally biased region" description="Polar residues" evidence="2">
    <location>
        <begin position="723"/>
        <end position="735"/>
    </location>
</feature>
<dbReference type="GO" id="GO:0008270">
    <property type="term" value="F:zinc ion binding"/>
    <property type="evidence" value="ECO:0007669"/>
    <property type="project" value="UniProtKB-KW"/>
</dbReference>
<keyword evidence="1" id="KW-0479">Metal-binding</keyword>
<dbReference type="GO" id="GO:0071897">
    <property type="term" value="P:DNA biosynthetic process"/>
    <property type="evidence" value="ECO:0007669"/>
    <property type="project" value="UniProtKB-ARBA"/>
</dbReference>
<feature type="domain" description="Reverse transcriptase" evidence="4">
    <location>
        <begin position="1195"/>
        <end position="1450"/>
    </location>
</feature>
<feature type="compositionally biased region" description="Polar residues" evidence="2">
    <location>
        <begin position="177"/>
        <end position="187"/>
    </location>
</feature>
<reference evidence="5" key="1">
    <citation type="submission" date="2020-07" db="EMBL/GenBank/DDBJ databases">
        <title>Multicomponent nature underlies the extraordinary mechanical properties of spider dragline silk.</title>
        <authorList>
            <person name="Kono N."/>
            <person name="Nakamura H."/>
            <person name="Mori M."/>
            <person name="Yoshida Y."/>
            <person name="Ohtoshi R."/>
            <person name="Malay A.D."/>
            <person name="Moran D.A.P."/>
            <person name="Tomita M."/>
            <person name="Numata K."/>
            <person name="Arakawa K."/>
        </authorList>
    </citation>
    <scope>NUCLEOTIDE SEQUENCE</scope>
</reference>
<protein>
    <submittedName>
        <fullName evidence="5">Retrovirus-related Pol polyprotein from type-2 retrotransposable element R2DM</fullName>
    </submittedName>
</protein>
<feature type="region of interest" description="Disordered" evidence="2">
    <location>
        <begin position="594"/>
        <end position="623"/>
    </location>
</feature>
<dbReference type="InterPro" id="IPR000477">
    <property type="entry name" value="RT_dom"/>
</dbReference>
<dbReference type="CDD" id="cd01650">
    <property type="entry name" value="RT_nLTR_like"/>
    <property type="match status" value="1"/>
</dbReference>
<keyword evidence="1" id="KW-0863">Zinc-finger</keyword>
<keyword evidence="1" id="KW-0862">Zinc</keyword>
<feature type="region of interest" description="Disordered" evidence="2">
    <location>
        <begin position="147"/>
        <end position="202"/>
    </location>
</feature>
<dbReference type="Pfam" id="PF00078">
    <property type="entry name" value="RVT_1"/>
    <property type="match status" value="1"/>
</dbReference>
<evidence type="ECO:0000256" key="1">
    <source>
        <dbReference type="PROSITE-ProRule" id="PRU00042"/>
    </source>
</evidence>
<name>A0A8X6K843_TRICU</name>
<dbReference type="InterPro" id="IPR043128">
    <property type="entry name" value="Rev_trsase/Diguanyl_cyclase"/>
</dbReference>
<feature type="compositionally biased region" description="Basic and acidic residues" evidence="2">
    <location>
        <begin position="480"/>
        <end position="490"/>
    </location>
</feature>
<dbReference type="SUPFAM" id="SSF56672">
    <property type="entry name" value="DNA/RNA polymerases"/>
    <property type="match status" value="1"/>
</dbReference>
<dbReference type="Gene3D" id="3.30.70.270">
    <property type="match status" value="1"/>
</dbReference>
<evidence type="ECO:0000256" key="2">
    <source>
        <dbReference type="SAM" id="MobiDB-lite"/>
    </source>
</evidence>
<evidence type="ECO:0000313" key="5">
    <source>
        <dbReference type="EMBL" id="GFQ68225.1"/>
    </source>
</evidence>
<sequence length="1983" mass="220090">MLSCPVLICNARLAGHTVDCPEAVNFIFRTLRETDPTKRVYLSTYTNNLDKVNNTYQPAIITLNRTTMAQPNSDQTISSPSPIASRTRGIVREMENNATSCRCLLCGHHAKDIHMLLQHVLEHPASVRRRKVEQQLTMALEATNREAMNSSIPSAEVPVATDPTPPLHQTPEEIYSPISSPNSGNEASKSEARTPRVSPKHPFAPAKHWVEDFSPTRHVTEALTQLVDLVAYDADPPSTHSLLPVSDHMAPLLEHSPKKEIGAQSETLLIYERGTSAQKGPAPAGDVEIQTIPSSPTHAVTISKRSADGHSPGLNKSLGEVRTGSSPITPPMADVIPARIDGVLRTTPESPRAPVDDDTTSQRSNSPSVLDIILAGDLSQQSEADLNDLLSSWQEKLTGSPPGRAFGPPTYAATAKLGKEKRASVSKLWHCSTCPKKFYTERGRDDHEATCQWNGNEPTGTKNCTVKETDTKKTKANLQKRGDTAQKRTWARKREIKEKPAKTQLVYCRHCDRRIHLATTLEQHYLKKHFRKLSPGTKNASSLTTSTPGVTPSIEEHAGRISARKLDGPFRCGFCEQLFGSERTLTYHTWNFHRVGPPPKPRRPADDISRVNAHPGSPPKRSGDHFSCVACSVKNPLVFLTQAALDEHLIQCHTVLTTNAPVVIVEPTAHTSSAIWCPDCALFISQKSSLAEHIRSKHNQRIVIRNAGPTHTKLVKSQKNETVDSPNRTESTQFHVTCPDSPTELLGAAVTTKGKKQHGNENVCETCNLNCKTRKGLTYHRLRDHGVSVGRANPRSTDRHDPIEDQEVGTAPIAAHTAPTRTGGGSPIRGGAAMVGETLRLRFPLPQVLPCPVANCAHSFHTAKWYTTNTSVKRHLTSFHRLPNHRVEYWCAFCNRRIQSKPALHPCLDGVLSFTTTDSSGCNWPCVECGVIFTTKNGLLNHEKYHRRKKIQEKLPKLRVIEGPKARRDKKKKKLAPILTGEPGTRPLAPVPDSPTAPVMDVATTDGDDQASLRGRIDLARPCTLSSFIEPLDALLEVEEIDNRMSIFNDIAQGVVSAVQEHFRLSAPPKIGSSTGIRSSGLDLANPQKVQQCYRWNRRKCVRAITQPSSARCPVKLEETFNYFRGIWETVGSPAERPLPEPPTRPPVVEILSRDFVTGCLRSCENSSPGEDLISYRHWREIDPSCTVLTRLFNICLQVADIPASWKSSRTILIHKKDELDRLDNWRPISLSNTIYKLFTKCMARKLSDWCEMNEVLSSAQKGFSPFDGVLEHNFLLAQHLESARRVKTDKFTAWLDISNAFGSVPKQVILDSLVACGVDVDFVTLISNIYEGSTTRVLTEEGPTPPIKILSGVKQGCPLSGILFNLAIDKVLHTIQENREHRAVLAFADDIVLMSDSAADLQELITTTSDELRALCLHLNPRKCATLHLSGRVPTGSRNSTFLLDGVPVSALEDGEEYKYLGKPAGFFLQKNFHTANEALSLIEKLCGSQLSQWQKLDALKTFMFPTMSFAMRTAQLGKTDWAEVDLAARREIKNILSLPSNASNHYIYGNRKLGCCGLPSAAQDSDYYLVDSAFKLLTSKDEEVAIQALGQLTRTVRHRLGRSPSDGDLGSFLSGCMEDEFAGSTNQLANTWTLARKASDRQQVTWSFSNGQPSIAFGDEIITSTQRRKVMRGFHDHFQVRETQCLLEQPSQGKAMDCVSMAPASSHFIMNGKFTRFADWRFVHKARLNLVPLNANKNGPLPAERNCRRCGRWVETLPHVLNHCTSYSAAWQMRHNAVLARVETAIAYRGTILSENQAIGPNHLRPDLVAEIDGTIYIVDVTVPFENRRDAFRLARERKVAKYLELIPHYKNLGYQDVHIVPIVVGSLGAWDPENDLFLKKVATRSYLAVLRKLCVSECIRWSRDIYVQHLTGAQQYSRTSNNAIPLELPSTTEVPAIQDNSQVITASNSNDNRDACETQTQVSQRYNEPSPTMEANIVDL</sequence>
<dbReference type="PROSITE" id="PS00028">
    <property type="entry name" value="ZINC_FINGER_C2H2_1"/>
    <property type="match status" value="4"/>
</dbReference>
<feature type="region of interest" description="Disordered" evidence="2">
    <location>
        <begin position="965"/>
        <end position="994"/>
    </location>
</feature>
<dbReference type="InterPro" id="IPR013087">
    <property type="entry name" value="Znf_C2H2_type"/>
</dbReference>
<organism evidence="5 6">
    <name type="scientific">Trichonephila clavata</name>
    <name type="common">Joro spider</name>
    <name type="synonym">Nephila clavata</name>
    <dbReference type="NCBI Taxonomy" id="2740835"/>
    <lineage>
        <taxon>Eukaryota</taxon>
        <taxon>Metazoa</taxon>
        <taxon>Ecdysozoa</taxon>
        <taxon>Arthropoda</taxon>
        <taxon>Chelicerata</taxon>
        <taxon>Arachnida</taxon>
        <taxon>Araneae</taxon>
        <taxon>Araneomorphae</taxon>
        <taxon>Entelegynae</taxon>
        <taxon>Araneoidea</taxon>
        <taxon>Nephilidae</taxon>
        <taxon>Trichonephila</taxon>
    </lineage>
</organism>
<feature type="domain" description="C2H2-type" evidence="3">
    <location>
        <begin position="570"/>
        <end position="598"/>
    </location>
</feature>
<feature type="region of interest" description="Disordered" evidence="2">
    <location>
        <begin position="715"/>
        <end position="738"/>
    </location>
</feature>
<accession>A0A8X6K843</accession>
<feature type="domain" description="C2H2-type" evidence="3">
    <location>
        <begin position="924"/>
        <end position="951"/>
    </location>
</feature>
<evidence type="ECO:0000259" key="4">
    <source>
        <dbReference type="PROSITE" id="PS50878"/>
    </source>
</evidence>
<dbReference type="SMART" id="SM00355">
    <property type="entry name" value="ZnF_C2H2"/>
    <property type="match status" value="9"/>
</dbReference>
<dbReference type="InterPro" id="IPR043502">
    <property type="entry name" value="DNA/RNA_pol_sf"/>
</dbReference>
<dbReference type="OrthoDB" id="1702117at2759"/>
<dbReference type="PROSITE" id="PS50157">
    <property type="entry name" value="ZINC_FINGER_C2H2_2"/>
    <property type="match status" value="2"/>
</dbReference>
<evidence type="ECO:0000259" key="3">
    <source>
        <dbReference type="PROSITE" id="PS50157"/>
    </source>
</evidence>